<feature type="chain" id="PRO_5037379911" evidence="2">
    <location>
        <begin position="22"/>
        <end position="121"/>
    </location>
</feature>
<organism evidence="3 4">
    <name type="scientific">Plectus sambesii</name>
    <dbReference type="NCBI Taxonomy" id="2011161"/>
    <lineage>
        <taxon>Eukaryota</taxon>
        <taxon>Metazoa</taxon>
        <taxon>Ecdysozoa</taxon>
        <taxon>Nematoda</taxon>
        <taxon>Chromadorea</taxon>
        <taxon>Plectida</taxon>
        <taxon>Plectina</taxon>
        <taxon>Plectoidea</taxon>
        <taxon>Plectidae</taxon>
        <taxon>Plectus</taxon>
    </lineage>
</organism>
<feature type="signal peptide" evidence="2">
    <location>
        <begin position="1"/>
        <end position="21"/>
    </location>
</feature>
<keyword evidence="3" id="KW-1185">Reference proteome</keyword>
<reference evidence="4" key="1">
    <citation type="submission" date="2022-11" db="UniProtKB">
        <authorList>
            <consortium name="WormBaseParasite"/>
        </authorList>
    </citation>
    <scope>IDENTIFICATION</scope>
</reference>
<keyword evidence="1" id="KW-0812">Transmembrane</keyword>
<evidence type="ECO:0000313" key="3">
    <source>
        <dbReference type="Proteomes" id="UP000887566"/>
    </source>
</evidence>
<keyword evidence="2" id="KW-0732">Signal</keyword>
<dbReference type="AlphaFoldDB" id="A0A914XSW1"/>
<protein>
    <submittedName>
        <fullName evidence="4">Uncharacterized protein</fullName>
    </submittedName>
</protein>
<accession>A0A914XSW1</accession>
<dbReference type="Proteomes" id="UP000887566">
    <property type="component" value="Unplaced"/>
</dbReference>
<evidence type="ECO:0000313" key="4">
    <source>
        <dbReference type="WBParaSite" id="PSAMB.scaffold942size38325.g9986.t1"/>
    </source>
</evidence>
<proteinExistence type="predicted"/>
<keyword evidence="1" id="KW-1133">Transmembrane helix</keyword>
<sequence length="121" mass="13803">MSKHSALFLFFAAIIPGVVDAFGEKNYRTFVAIPIVIYIGIICVMVYCLWNWNSQRQRMMRLQERMMKAQTRHLENAPSGTVFPVQQMAVYTISNGVNHTKAPDLDMPPTYSDAVKTPNYV</sequence>
<evidence type="ECO:0000256" key="2">
    <source>
        <dbReference type="SAM" id="SignalP"/>
    </source>
</evidence>
<evidence type="ECO:0000256" key="1">
    <source>
        <dbReference type="SAM" id="Phobius"/>
    </source>
</evidence>
<dbReference type="WBParaSite" id="PSAMB.scaffold942size38325.g9986.t1">
    <property type="protein sequence ID" value="PSAMB.scaffold942size38325.g9986.t1"/>
    <property type="gene ID" value="PSAMB.scaffold942size38325.g9986"/>
</dbReference>
<feature type="transmembrane region" description="Helical" evidence="1">
    <location>
        <begin position="31"/>
        <end position="52"/>
    </location>
</feature>
<name>A0A914XSW1_9BILA</name>
<keyword evidence="1" id="KW-0472">Membrane</keyword>